<feature type="signal peptide" evidence="1">
    <location>
        <begin position="1"/>
        <end position="19"/>
    </location>
</feature>
<dbReference type="OrthoDB" id="582586at2"/>
<dbReference type="NCBIfam" id="TIGR02246">
    <property type="entry name" value="SgcJ/EcaC family oxidoreductase"/>
    <property type="match status" value="1"/>
</dbReference>
<gene>
    <name evidence="3" type="ORF">SAMN06265348_11712</name>
</gene>
<dbReference type="EMBL" id="FXTN01000017">
    <property type="protein sequence ID" value="SMO98559.1"/>
    <property type="molecule type" value="Genomic_DNA"/>
</dbReference>
<organism evidence="3 4">
    <name type="scientific">Pedobacter westerhofensis</name>
    <dbReference type="NCBI Taxonomy" id="425512"/>
    <lineage>
        <taxon>Bacteria</taxon>
        <taxon>Pseudomonadati</taxon>
        <taxon>Bacteroidota</taxon>
        <taxon>Sphingobacteriia</taxon>
        <taxon>Sphingobacteriales</taxon>
        <taxon>Sphingobacteriaceae</taxon>
        <taxon>Pedobacter</taxon>
    </lineage>
</organism>
<evidence type="ECO:0000313" key="4">
    <source>
        <dbReference type="Proteomes" id="UP000320300"/>
    </source>
</evidence>
<keyword evidence="4" id="KW-1185">Reference proteome</keyword>
<feature type="chain" id="PRO_5022005335" description="SnoaL-like domain-containing protein" evidence="1">
    <location>
        <begin position="20"/>
        <end position="171"/>
    </location>
</feature>
<dbReference type="SUPFAM" id="SSF54427">
    <property type="entry name" value="NTF2-like"/>
    <property type="match status" value="1"/>
</dbReference>
<dbReference type="InterPro" id="IPR037401">
    <property type="entry name" value="SnoaL-like"/>
</dbReference>
<evidence type="ECO:0000259" key="2">
    <source>
        <dbReference type="Pfam" id="PF13474"/>
    </source>
</evidence>
<reference evidence="3 4" key="1">
    <citation type="submission" date="2017-05" db="EMBL/GenBank/DDBJ databases">
        <authorList>
            <person name="Varghese N."/>
            <person name="Submissions S."/>
        </authorList>
    </citation>
    <scope>NUCLEOTIDE SEQUENCE [LARGE SCALE GENOMIC DNA]</scope>
    <source>
        <strain evidence="3 4">DSM 19036</strain>
    </source>
</reference>
<proteinExistence type="predicted"/>
<evidence type="ECO:0000256" key="1">
    <source>
        <dbReference type="SAM" id="SignalP"/>
    </source>
</evidence>
<feature type="domain" description="SnoaL-like" evidence="2">
    <location>
        <begin position="29"/>
        <end position="156"/>
    </location>
</feature>
<dbReference type="InterPro" id="IPR032710">
    <property type="entry name" value="NTF2-like_dom_sf"/>
</dbReference>
<name>A0A521FQT7_9SPHI</name>
<accession>A0A521FQT7</accession>
<keyword evidence="1" id="KW-0732">Signal</keyword>
<sequence length="171" mass="19259">MKKLLIILLVLTGTTAIKAQTRTADESAIEKTWARFGNSWRNQNFSDMKDYMTPDCHWINVVGMHWRNLKEVQFAHQAFITAFLKDAKAVDKSSNLRFLTNDVAIMYRVTHIGAFYPPDGIDHGTNKQGDKDNIATIVFVRQNGKWLIASGHNSDVVAQAAASDPVLHMNK</sequence>
<dbReference type="RefSeq" id="WP_142531051.1">
    <property type="nucleotide sequence ID" value="NZ_CBCSJO010000016.1"/>
</dbReference>
<dbReference type="AlphaFoldDB" id="A0A521FQT7"/>
<protein>
    <recommendedName>
        <fullName evidence="2">SnoaL-like domain-containing protein</fullName>
    </recommendedName>
</protein>
<dbReference type="Pfam" id="PF13474">
    <property type="entry name" value="SnoaL_3"/>
    <property type="match status" value="1"/>
</dbReference>
<dbReference type="InterPro" id="IPR011944">
    <property type="entry name" value="Steroid_delta5-4_isomerase"/>
</dbReference>
<evidence type="ECO:0000313" key="3">
    <source>
        <dbReference type="EMBL" id="SMO98559.1"/>
    </source>
</evidence>
<dbReference type="Proteomes" id="UP000320300">
    <property type="component" value="Unassembled WGS sequence"/>
</dbReference>
<dbReference type="Gene3D" id="3.10.450.50">
    <property type="match status" value="1"/>
</dbReference>